<dbReference type="InterPro" id="IPR050706">
    <property type="entry name" value="Cyclic-di-GMP_PDE-like"/>
</dbReference>
<dbReference type="InterPro" id="IPR001638">
    <property type="entry name" value="Solute-binding_3/MltF_N"/>
</dbReference>
<keyword evidence="1" id="KW-0472">Membrane</keyword>
<dbReference type="RefSeq" id="WP_060794892.1">
    <property type="nucleotide sequence ID" value="NZ_KQ956179.1"/>
</dbReference>
<dbReference type="PANTHER" id="PTHR33121:SF71">
    <property type="entry name" value="OXYGEN SENSOR PROTEIN DOSP"/>
    <property type="match status" value="1"/>
</dbReference>
<dbReference type="EMBL" id="LRPU01000033">
    <property type="protein sequence ID" value="KXA13567.1"/>
    <property type="molecule type" value="Genomic_DNA"/>
</dbReference>
<evidence type="ECO:0000259" key="2">
    <source>
        <dbReference type="PROSITE" id="PS50883"/>
    </source>
</evidence>
<dbReference type="PROSITE" id="PS50883">
    <property type="entry name" value="EAL"/>
    <property type="match status" value="1"/>
</dbReference>
<dbReference type="GO" id="GO:0071111">
    <property type="term" value="F:cyclic-guanylate-specific phosphodiesterase activity"/>
    <property type="evidence" value="ECO:0007669"/>
    <property type="project" value="InterPro"/>
</dbReference>
<keyword evidence="1" id="KW-1133">Transmembrane helix</keyword>
<dbReference type="SMART" id="SM00052">
    <property type="entry name" value="EAL"/>
    <property type="match status" value="1"/>
</dbReference>
<dbReference type="PANTHER" id="PTHR33121">
    <property type="entry name" value="CYCLIC DI-GMP PHOSPHODIESTERASE PDEF"/>
    <property type="match status" value="1"/>
</dbReference>
<proteinExistence type="predicted"/>
<dbReference type="SUPFAM" id="SSF141868">
    <property type="entry name" value="EAL domain-like"/>
    <property type="match status" value="1"/>
</dbReference>
<feature type="transmembrane region" description="Helical" evidence="1">
    <location>
        <begin position="7"/>
        <end position="25"/>
    </location>
</feature>
<dbReference type="Proteomes" id="UP000070646">
    <property type="component" value="Unassembled WGS sequence"/>
</dbReference>
<dbReference type="Pfam" id="PF00563">
    <property type="entry name" value="EAL"/>
    <property type="match status" value="1"/>
</dbReference>
<dbReference type="Gene3D" id="3.20.20.450">
    <property type="entry name" value="EAL domain"/>
    <property type="match status" value="1"/>
</dbReference>
<protein>
    <submittedName>
        <fullName evidence="3">Cyclic diguanylate phosphodiesterase domain protein</fullName>
    </submittedName>
</protein>
<dbReference type="PATRIC" id="fig|1502.174.peg.842"/>
<keyword evidence="1" id="KW-0812">Transmembrane</keyword>
<dbReference type="InterPro" id="IPR001633">
    <property type="entry name" value="EAL_dom"/>
</dbReference>
<sequence length="542" mass="63729">MKKKKRFILGSVLVFLLLVIFYRILIFKQEEVKRVLKVGFYYNYPYFYINDKAKVCGEYNEIVKSLSKRLNFKVEYVNYSLTELLKELEYGEIDLVVGINKTPEREKFFEFSNDYINDKQYSIYTNKNIEYGNLEALNGMKMGYIENELDNEKILNYLKSKNINVELFNLSSYKSVKTLLVENKVDFIVDNSESDIKSKGKNIKEIFRFSSGPKYIIANKNNKELINEIDEGLNTINIEQDKNNTLYNKYFKRFLNDNINKHIFIIFTFIVFLIFLKKLGKKLVSVIKRNKIGNDLKKDNYILYYQPIVDFRVKRVRGVEALLRLRKDGKVLTPYHFMKDIEDANMMKEITLWALKRAIKDYNIIKGYDNINEKDFYISINISFNEIEDLKFLNKVIEIVKNSNIGENSICLEIVEKFGADEINKIQENISLLKENGILIAIDDFGVEYSNLDLLKKIDSNIIKLDKFFVDELNDSEISVKVIDFILDICKSSDKSIVIEGVEEKEQVDIIKTFLYEKIYIQGYYFSKPLDIKNLGSLSLLF</sequence>
<dbReference type="Gene3D" id="3.40.190.10">
    <property type="entry name" value="Periplasmic binding protein-like II"/>
    <property type="match status" value="2"/>
</dbReference>
<evidence type="ECO:0000256" key="1">
    <source>
        <dbReference type="SAM" id="Phobius"/>
    </source>
</evidence>
<accession>A0A133NB90</accession>
<name>A0A133NB90_CLOPF</name>
<evidence type="ECO:0000313" key="3">
    <source>
        <dbReference type="EMBL" id="KXA13567.1"/>
    </source>
</evidence>
<evidence type="ECO:0000313" key="4">
    <source>
        <dbReference type="Proteomes" id="UP000070646"/>
    </source>
</evidence>
<reference evidence="3 4" key="1">
    <citation type="submission" date="2016-01" db="EMBL/GenBank/DDBJ databases">
        <authorList>
            <person name="Oliw E.H."/>
        </authorList>
    </citation>
    <scope>NUCLEOTIDE SEQUENCE [LARGE SCALE GENOMIC DNA]</scope>
    <source>
        <strain evidence="3 4">MJR7757A</strain>
    </source>
</reference>
<dbReference type="CDD" id="cd01948">
    <property type="entry name" value="EAL"/>
    <property type="match status" value="1"/>
</dbReference>
<organism evidence="3 4">
    <name type="scientific">Clostridium perfringens</name>
    <dbReference type="NCBI Taxonomy" id="1502"/>
    <lineage>
        <taxon>Bacteria</taxon>
        <taxon>Bacillati</taxon>
        <taxon>Bacillota</taxon>
        <taxon>Clostridia</taxon>
        <taxon>Eubacteriales</taxon>
        <taxon>Clostridiaceae</taxon>
        <taxon>Clostridium</taxon>
    </lineage>
</organism>
<dbReference type="InterPro" id="IPR035919">
    <property type="entry name" value="EAL_sf"/>
</dbReference>
<feature type="domain" description="EAL" evidence="2">
    <location>
        <begin position="285"/>
        <end position="542"/>
    </location>
</feature>
<dbReference type="Pfam" id="PF00497">
    <property type="entry name" value="SBP_bac_3"/>
    <property type="match status" value="1"/>
</dbReference>
<comment type="caution">
    <text evidence="3">The sequence shown here is derived from an EMBL/GenBank/DDBJ whole genome shotgun (WGS) entry which is preliminary data.</text>
</comment>
<dbReference type="SUPFAM" id="SSF53850">
    <property type="entry name" value="Periplasmic binding protein-like II"/>
    <property type="match status" value="1"/>
</dbReference>
<dbReference type="SMART" id="SM00062">
    <property type="entry name" value="PBPb"/>
    <property type="match status" value="1"/>
</dbReference>
<gene>
    <name evidence="3" type="ORF">HMPREF3222_00834</name>
</gene>
<dbReference type="AlphaFoldDB" id="A0A133NB90"/>